<dbReference type="Gene3D" id="1.20.5.170">
    <property type="match status" value="1"/>
</dbReference>
<feature type="compositionally biased region" description="Basic and acidic residues" evidence="1">
    <location>
        <begin position="110"/>
        <end position="120"/>
    </location>
</feature>
<dbReference type="CDD" id="cd14705">
    <property type="entry name" value="bZIP_Zip1"/>
    <property type="match status" value="1"/>
</dbReference>
<evidence type="ECO:0000256" key="1">
    <source>
        <dbReference type="SAM" id="MobiDB-lite"/>
    </source>
</evidence>
<feature type="compositionally biased region" description="Pro residues" evidence="1">
    <location>
        <begin position="78"/>
        <end position="87"/>
    </location>
</feature>
<evidence type="ECO:0000313" key="4">
    <source>
        <dbReference type="Proteomes" id="UP000241818"/>
    </source>
</evidence>
<dbReference type="InParanoid" id="A0A2T3B9A5"/>
<dbReference type="GO" id="GO:0000978">
    <property type="term" value="F:RNA polymerase II cis-regulatory region sequence-specific DNA binding"/>
    <property type="evidence" value="ECO:0007669"/>
    <property type="project" value="TreeGrafter"/>
</dbReference>
<dbReference type="Proteomes" id="UP000241818">
    <property type="component" value="Unassembled WGS sequence"/>
</dbReference>
<feature type="domain" description="BZIP" evidence="2">
    <location>
        <begin position="119"/>
        <end position="133"/>
    </location>
</feature>
<feature type="region of interest" description="Disordered" evidence="1">
    <location>
        <begin position="176"/>
        <end position="221"/>
    </location>
</feature>
<dbReference type="PANTHER" id="PTHR23334">
    <property type="entry name" value="CCAAT/ENHANCER BINDING PROTEIN"/>
    <property type="match status" value="1"/>
</dbReference>
<reference evidence="3 4" key="1">
    <citation type="journal article" date="2018" name="New Phytol.">
        <title>Comparative genomics and transcriptomics depict ericoid mycorrhizal fungi as versatile saprotrophs and plant mutualists.</title>
        <authorList>
            <person name="Martino E."/>
            <person name="Morin E."/>
            <person name="Grelet G.A."/>
            <person name="Kuo A."/>
            <person name="Kohler A."/>
            <person name="Daghino S."/>
            <person name="Barry K.W."/>
            <person name="Cichocki N."/>
            <person name="Clum A."/>
            <person name="Dockter R.B."/>
            <person name="Hainaut M."/>
            <person name="Kuo R.C."/>
            <person name="LaButti K."/>
            <person name="Lindahl B.D."/>
            <person name="Lindquist E.A."/>
            <person name="Lipzen A."/>
            <person name="Khouja H.R."/>
            <person name="Magnuson J."/>
            <person name="Murat C."/>
            <person name="Ohm R.A."/>
            <person name="Singer S.W."/>
            <person name="Spatafora J.W."/>
            <person name="Wang M."/>
            <person name="Veneault-Fourrey C."/>
            <person name="Henrissat B."/>
            <person name="Grigoriev I.V."/>
            <person name="Martin F.M."/>
            <person name="Perotto S."/>
        </authorList>
    </citation>
    <scope>NUCLEOTIDE SEQUENCE [LARGE SCALE GENOMIC DNA]</scope>
    <source>
        <strain evidence="3 4">ATCC 22711</strain>
    </source>
</reference>
<evidence type="ECO:0000259" key="2">
    <source>
        <dbReference type="PROSITE" id="PS00036"/>
    </source>
</evidence>
<dbReference type="GeneID" id="36571747"/>
<dbReference type="GO" id="GO:0006351">
    <property type="term" value="P:DNA-templated transcription"/>
    <property type="evidence" value="ECO:0007669"/>
    <property type="project" value="InterPro"/>
</dbReference>
<dbReference type="InterPro" id="IPR046347">
    <property type="entry name" value="bZIP_sf"/>
</dbReference>
<proteinExistence type="predicted"/>
<organism evidence="3 4">
    <name type="scientific">Amorphotheca resinae ATCC 22711</name>
    <dbReference type="NCBI Taxonomy" id="857342"/>
    <lineage>
        <taxon>Eukaryota</taxon>
        <taxon>Fungi</taxon>
        <taxon>Dikarya</taxon>
        <taxon>Ascomycota</taxon>
        <taxon>Pezizomycotina</taxon>
        <taxon>Leotiomycetes</taxon>
        <taxon>Helotiales</taxon>
        <taxon>Amorphothecaceae</taxon>
        <taxon>Amorphotheca</taxon>
    </lineage>
</organism>
<feature type="compositionally biased region" description="Basic and acidic residues" evidence="1">
    <location>
        <begin position="137"/>
        <end position="148"/>
    </location>
</feature>
<dbReference type="PANTHER" id="PTHR23334:SF20">
    <property type="entry name" value="BASIC LEUCINE ZIPPER 24"/>
    <property type="match status" value="1"/>
</dbReference>
<feature type="compositionally biased region" description="Polar residues" evidence="1">
    <location>
        <begin position="97"/>
        <end position="109"/>
    </location>
</feature>
<dbReference type="SUPFAM" id="SSF57959">
    <property type="entry name" value="Leucine zipper domain"/>
    <property type="match status" value="1"/>
</dbReference>
<dbReference type="EMBL" id="KZ679008">
    <property type="protein sequence ID" value="PSS23469.1"/>
    <property type="molecule type" value="Genomic_DNA"/>
</dbReference>
<feature type="region of interest" description="Disordered" evidence="1">
    <location>
        <begin position="25"/>
        <end position="148"/>
    </location>
</feature>
<dbReference type="STRING" id="857342.A0A2T3B9A5"/>
<dbReference type="PROSITE" id="PS00036">
    <property type="entry name" value="BZIP_BASIC"/>
    <property type="match status" value="1"/>
</dbReference>
<dbReference type="OrthoDB" id="1939598at2759"/>
<dbReference type="Pfam" id="PF07716">
    <property type="entry name" value="bZIP_2"/>
    <property type="match status" value="1"/>
</dbReference>
<dbReference type="AlphaFoldDB" id="A0A2T3B9A5"/>
<dbReference type="RefSeq" id="XP_024723515.1">
    <property type="nucleotide sequence ID" value="XM_024863666.1"/>
</dbReference>
<name>A0A2T3B9A5_AMORE</name>
<sequence>MMQRPPPPTGYELDVLADLASYERGQQHVAPGAARASSYWAPPAFEAHQGHHHHHQHPQRHDPLPAMQAPPYHGSPSSSPPPPPRGPPFMNAYPPQQYATSVTSSGSEPQHSHDEADLKRLRNTAASARFRAKKKAREQSLERNAQEKREKLRVLEGRVRELETENAWLRDLIMDVRGVREKKKDDGEGERGKDGDGKEAAEGDGERGRKQERDGVGVDGT</sequence>
<evidence type="ECO:0000313" key="3">
    <source>
        <dbReference type="EMBL" id="PSS23469.1"/>
    </source>
</evidence>
<keyword evidence="4" id="KW-1185">Reference proteome</keyword>
<protein>
    <recommendedName>
        <fullName evidence="2">BZIP domain-containing protein</fullName>
    </recommendedName>
</protein>
<dbReference type="InterPro" id="IPR031106">
    <property type="entry name" value="C/EBP"/>
</dbReference>
<gene>
    <name evidence="3" type="ORF">M430DRAFT_17389</name>
</gene>
<dbReference type="GO" id="GO:0000981">
    <property type="term" value="F:DNA-binding transcription factor activity, RNA polymerase II-specific"/>
    <property type="evidence" value="ECO:0007669"/>
    <property type="project" value="TreeGrafter"/>
</dbReference>
<accession>A0A2T3B9A5</accession>
<dbReference type="InterPro" id="IPR004827">
    <property type="entry name" value="bZIP"/>
</dbReference>